<dbReference type="InterPro" id="IPR003675">
    <property type="entry name" value="Rce1/LyrA-like_dom"/>
</dbReference>
<evidence type="ECO:0000256" key="1">
    <source>
        <dbReference type="SAM" id="Phobius"/>
    </source>
</evidence>
<feature type="transmembrane region" description="Helical" evidence="1">
    <location>
        <begin position="144"/>
        <end position="170"/>
    </location>
</feature>
<dbReference type="GO" id="GO:0080120">
    <property type="term" value="P:CAAX-box protein maturation"/>
    <property type="evidence" value="ECO:0007669"/>
    <property type="project" value="UniProtKB-ARBA"/>
</dbReference>
<dbReference type="PANTHER" id="PTHR39430">
    <property type="entry name" value="MEMBRANE-ASSOCIATED PROTEASE-RELATED"/>
    <property type="match status" value="1"/>
</dbReference>
<organism evidence="3 4">
    <name type="scientific">Pedobacter insulae</name>
    <dbReference type="NCBI Taxonomy" id="414048"/>
    <lineage>
        <taxon>Bacteria</taxon>
        <taxon>Pseudomonadati</taxon>
        <taxon>Bacteroidota</taxon>
        <taxon>Sphingobacteriia</taxon>
        <taxon>Sphingobacteriales</taxon>
        <taxon>Sphingobacteriaceae</taxon>
        <taxon>Pedobacter</taxon>
    </lineage>
</organism>
<dbReference type="Pfam" id="PF02517">
    <property type="entry name" value="Rce1-like"/>
    <property type="match status" value="1"/>
</dbReference>
<feature type="transmembrane region" description="Helical" evidence="1">
    <location>
        <begin position="176"/>
        <end position="197"/>
    </location>
</feature>
<evidence type="ECO:0000259" key="2">
    <source>
        <dbReference type="Pfam" id="PF02517"/>
    </source>
</evidence>
<feature type="transmembrane region" description="Helical" evidence="1">
    <location>
        <begin position="204"/>
        <end position="224"/>
    </location>
</feature>
<feature type="transmembrane region" description="Helical" evidence="1">
    <location>
        <begin position="87"/>
        <end position="108"/>
    </location>
</feature>
<dbReference type="Proteomes" id="UP000199666">
    <property type="component" value="Unassembled WGS sequence"/>
</dbReference>
<keyword evidence="1" id="KW-0812">Transmembrane</keyword>
<keyword evidence="1" id="KW-0472">Membrane</keyword>
<gene>
    <name evidence="3" type="ORF">SAMN04489864_102292</name>
</gene>
<dbReference type="RefSeq" id="WP_090992341.1">
    <property type="nucleotide sequence ID" value="NZ_FOPP01000002.1"/>
</dbReference>
<accession>A0A1I2UQM9</accession>
<reference evidence="3 4" key="1">
    <citation type="submission" date="2016-10" db="EMBL/GenBank/DDBJ databases">
        <authorList>
            <person name="de Groot N.N."/>
        </authorList>
    </citation>
    <scope>NUCLEOTIDE SEQUENCE [LARGE SCALE GENOMIC DNA]</scope>
    <source>
        <strain evidence="3 4">DSM 18684</strain>
    </source>
</reference>
<dbReference type="PANTHER" id="PTHR39430:SF1">
    <property type="entry name" value="PROTEASE"/>
    <property type="match status" value="1"/>
</dbReference>
<keyword evidence="1" id="KW-1133">Transmembrane helix</keyword>
<dbReference type="STRING" id="414048.SAMN04489864_102292"/>
<dbReference type="AlphaFoldDB" id="A0A1I2UQM9"/>
<evidence type="ECO:0000313" key="4">
    <source>
        <dbReference type="Proteomes" id="UP000199666"/>
    </source>
</evidence>
<feature type="transmembrane region" description="Helical" evidence="1">
    <location>
        <begin position="12"/>
        <end position="35"/>
    </location>
</feature>
<feature type="transmembrane region" description="Helical" evidence="1">
    <location>
        <begin position="47"/>
        <end position="66"/>
    </location>
</feature>
<feature type="transmembrane region" description="Helical" evidence="1">
    <location>
        <begin position="248"/>
        <end position="269"/>
    </location>
</feature>
<keyword evidence="4" id="KW-1185">Reference proteome</keyword>
<sequence length="278" mass="30957">MHKHLLHAVLPIAKLVLFLFCVLLFALPVGLIQQIPFVKGLPTEHSIVFLEFFLIFSVFGALFLLTKIFYPITFHDFFITKKGAFSGLLKGTVIGVIIMTICVMLMALTGNASFMMGSINIGLFFFYILYFLIVALFEELFFRTYALFVLAETYPLTVSVLINGVLFGLLHTGNAGFTWLAMLNISLAGILFSMVTLYHRNISWAIGIHLGWNFAQGVLFGFNVSGNKTTGLLNTKPIGPRHLSGGEFGIEGSVICTMVMMLIISYFFMKHKIEPIGI</sequence>
<dbReference type="GO" id="GO:0004175">
    <property type="term" value="F:endopeptidase activity"/>
    <property type="evidence" value="ECO:0007669"/>
    <property type="project" value="UniProtKB-ARBA"/>
</dbReference>
<protein>
    <recommendedName>
        <fullName evidence="2">CAAX prenyl protease 2/Lysostaphin resistance protein A-like domain-containing protein</fullName>
    </recommendedName>
</protein>
<proteinExistence type="predicted"/>
<dbReference type="OrthoDB" id="324900at2"/>
<name>A0A1I2UQM9_9SPHI</name>
<feature type="transmembrane region" description="Helical" evidence="1">
    <location>
        <begin position="114"/>
        <end position="137"/>
    </location>
</feature>
<evidence type="ECO:0000313" key="3">
    <source>
        <dbReference type="EMBL" id="SFG79434.1"/>
    </source>
</evidence>
<feature type="domain" description="CAAX prenyl protease 2/Lysostaphin resistance protein A-like" evidence="2">
    <location>
        <begin position="122"/>
        <end position="214"/>
    </location>
</feature>
<dbReference type="EMBL" id="FOPP01000002">
    <property type="protein sequence ID" value="SFG79434.1"/>
    <property type="molecule type" value="Genomic_DNA"/>
</dbReference>